<dbReference type="Proteomes" id="UP000294530">
    <property type="component" value="Unassembled WGS sequence"/>
</dbReference>
<protein>
    <submittedName>
        <fullName evidence="1">Uncharacterized protein</fullName>
    </submittedName>
</protein>
<proteinExistence type="predicted"/>
<evidence type="ECO:0000313" key="1">
    <source>
        <dbReference type="EMBL" id="TDH68257.1"/>
    </source>
</evidence>
<dbReference type="EMBL" id="SHOA02000003">
    <property type="protein sequence ID" value="TDH68257.1"/>
    <property type="molecule type" value="Genomic_DNA"/>
</dbReference>
<sequence length="67" mass="7238">MSRERVARIESVHDKSEAVDEAVLFDQITVNAAKVNLVDKQPSLLRKPGNIDGVTATILLDCGASTM</sequence>
<name>A0A976FK27_BRELC</name>
<keyword evidence="2" id="KW-1185">Reference proteome</keyword>
<dbReference type="RefSeq" id="XP_067817756.1">
    <property type="nucleotide sequence ID" value="XM_067966937.1"/>
</dbReference>
<dbReference type="KEGG" id="blac:94352608"/>
<dbReference type="GeneID" id="94352608"/>
<accession>A0A976FK27</accession>
<comment type="caution">
    <text evidence="1">The sequence shown here is derived from an EMBL/GenBank/DDBJ whole genome shotgun (WGS) entry which is preliminary data.</text>
</comment>
<dbReference type="OrthoDB" id="121136at2759"/>
<organism evidence="1 2">
    <name type="scientific">Bremia lactucae</name>
    <name type="common">Lettuce downy mildew</name>
    <dbReference type="NCBI Taxonomy" id="4779"/>
    <lineage>
        <taxon>Eukaryota</taxon>
        <taxon>Sar</taxon>
        <taxon>Stramenopiles</taxon>
        <taxon>Oomycota</taxon>
        <taxon>Peronosporomycetes</taxon>
        <taxon>Peronosporales</taxon>
        <taxon>Peronosporaceae</taxon>
        <taxon>Bremia</taxon>
    </lineage>
</organism>
<reference evidence="1 2" key="1">
    <citation type="journal article" date="2021" name="Genome Biol.">
        <title>AFLAP: assembly-free linkage analysis pipeline using k-mers from genome sequencing data.</title>
        <authorList>
            <person name="Fletcher K."/>
            <person name="Zhang L."/>
            <person name="Gil J."/>
            <person name="Han R."/>
            <person name="Cavanaugh K."/>
            <person name="Michelmore R."/>
        </authorList>
    </citation>
    <scope>NUCLEOTIDE SEQUENCE [LARGE SCALE GENOMIC DNA]</scope>
    <source>
        <strain evidence="1 2">SF5</strain>
    </source>
</reference>
<gene>
    <name evidence="1" type="ORF">CCR75_008890</name>
</gene>
<dbReference type="AlphaFoldDB" id="A0A976FK27"/>
<evidence type="ECO:0000313" key="2">
    <source>
        <dbReference type="Proteomes" id="UP000294530"/>
    </source>
</evidence>